<evidence type="ECO:0000313" key="1">
    <source>
        <dbReference type="EMBL" id="UXX80854.1"/>
    </source>
</evidence>
<sequence>MKKVLIIILVGLLLAGASVGGFYFWKQSRITIWSFVPDNSILVFEPNDFAYLWHPDDKRKIVKNLKSLPELDTIQRVINRLDSATGHQFSKVVDQGHLLISFHQNTNESLAALYLLEVKELQQHSLLSNLQLYLKDSLGFVQSERLYQDYLITEFKKNQKTLTYIFHKNYLIASFSPFLVEDAIRMIKDGKVNTYQETEHHVAEVTNAPTGAGRCYINTNYLNKLAGIFADPVEIDTTPLKWLTHLMYLDLSFDNDKIHLSGFAINDTSTINYLSAFDGISGVGFDMKNIVPASTSYVLHTSVEDVSLWHKGLKNYWRKHEPTQLTKIGELENRFDFNIRDFYAFMGNEVGYFVLESSRSFNTDLIFCIEHKSQELADQFFESLAQKSNTDTASFKENYADHVIKHIQIDEIPARLFGSMYEGFPTAYYFIDGSYVYFGNSQQVLETLIDDIDNENTWRRSVRTHAFLSSTHEDANFSMFVKSNGALNQVGKILNDNWAKYLEENKTILAQIEYGAVQFTHVDGQYYTSLLLQHPGDLVKQVKPQSFEVKTQQGFANNLISKPYAVRNHNDRTLEMIVQDEAFTLHLLDVNLKPVLQIPLDGKLKSKIYQVDYYKNGKLQYLFALDKTIHMIDRTGTSIPGYPVELQSENQILELSLIDYDKSKNYRIMAADNKGNYYLYDKTGRLLEGWNPKKMGSSPATLGRHVRVQSNDYMLLVQKNGIFQSLSRRGDTKEGFPIDLKGSISQDYFISKGSKPANTEISALTDLGELVSFNLGGVITDRGQLVREDENVSFALVNSGTEKEFIVIKKNKETLTVYSEALVEQFKLEVDSENLTYQYYYFGVDNQLIIVIDQAANKGYLYNQEGRLLHYEPLAVGHQMAVLYQESKGQYDLYCSNGNQLNIVTLKK</sequence>
<name>A0ABY6D4Y7_9BACT</name>
<proteinExistence type="predicted"/>
<evidence type="ECO:0000313" key="2">
    <source>
        <dbReference type="Proteomes" id="UP001062165"/>
    </source>
</evidence>
<reference evidence="1" key="1">
    <citation type="submission" date="2022-10" db="EMBL/GenBank/DDBJ databases">
        <title>Comparative genomics and taxonomic characterization of three novel marine species of genus Reichenbachiella exhibiting antioxidant and polysaccharide degradation activities.</title>
        <authorList>
            <person name="Muhammad N."/>
            <person name="Lee Y.-J."/>
            <person name="Ko J."/>
            <person name="Kim S.-G."/>
        </authorList>
    </citation>
    <scope>NUCLEOTIDE SEQUENCE</scope>
    <source>
        <strain evidence="1">Wsw4-B4</strain>
    </source>
</reference>
<gene>
    <name evidence="1" type="ORF">N7E81_07045</name>
</gene>
<protein>
    <submittedName>
        <fullName evidence="1">Uncharacterized protein</fullName>
    </submittedName>
</protein>
<keyword evidence="2" id="KW-1185">Reference proteome</keyword>
<organism evidence="1 2">
    <name type="scientific">Reichenbachiella carrageenanivorans</name>
    <dbReference type="NCBI Taxonomy" id="2979869"/>
    <lineage>
        <taxon>Bacteria</taxon>
        <taxon>Pseudomonadati</taxon>
        <taxon>Bacteroidota</taxon>
        <taxon>Cytophagia</taxon>
        <taxon>Cytophagales</taxon>
        <taxon>Reichenbachiellaceae</taxon>
        <taxon>Reichenbachiella</taxon>
    </lineage>
</organism>
<dbReference type="Proteomes" id="UP001062165">
    <property type="component" value="Chromosome"/>
</dbReference>
<dbReference type="EMBL" id="CP106735">
    <property type="protein sequence ID" value="UXX80854.1"/>
    <property type="molecule type" value="Genomic_DNA"/>
</dbReference>
<dbReference type="RefSeq" id="WP_263052583.1">
    <property type="nucleotide sequence ID" value="NZ_CP106735.1"/>
</dbReference>
<accession>A0ABY6D4Y7</accession>